<organism evidence="2">
    <name type="scientific">marine metagenome</name>
    <dbReference type="NCBI Taxonomy" id="408172"/>
    <lineage>
        <taxon>unclassified sequences</taxon>
        <taxon>metagenomes</taxon>
        <taxon>ecological metagenomes</taxon>
    </lineage>
</organism>
<dbReference type="EMBL" id="UINC01032471">
    <property type="protein sequence ID" value="SVB20180.1"/>
    <property type="molecule type" value="Genomic_DNA"/>
</dbReference>
<keyword evidence="1" id="KW-0812">Transmembrane</keyword>
<dbReference type="AlphaFoldDB" id="A0A382C289"/>
<dbReference type="InterPro" id="IPR003425">
    <property type="entry name" value="CCB3/YggT"/>
</dbReference>
<name>A0A382C289_9ZZZZ</name>
<feature type="transmembrane region" description="Helical" evidence="1">
    <location>
        <begin position="59"/>
        <end position="78"/>
    </location>
</feature>
<evidence type="ECO:0008006" key="3">
    <source>
        <dbReference type="Google" id="ProtNLM"/>
    </source>
</evidence>
<accession>A0A382C289</accession>
<evidence type="ECO:0000313" key="2">
    <source>
        <dbReference type="EMBL" id="SVB20180.1"/>
    </source>
</evidence>
<sequence length="191" mass="22079">MSNLLLFLFTTLVDFVILLLLLRVFSSFWVSTNNQIHRSIILMTNSILNPLRSNLNNKTFIYVILCVCLLIKFFTLWLMTKFACVIAPNFFQLIGLSIFSLLRFILNVFFFAIIIHAVFSWILNSQHNAFSDFIRQLIVPVLHPIQKRLPYPAGMDFSPFIAIVVIQSINLIIPFSEFTDNIVCMNLAQIL</sequence>
<keyword evidence="1" id="KW-1133">Transmembrane helix</keyword>
<feature type="transmembrane region" description="Helical" evidence="1">
    <location>
        <begin position="90"/>
        <end position="123"/>
    </location>
</feature>
<keyword evidence="1" id="KW-0472">Membrane</keyword>
<reference evidence="2" key="1">
    <citation type="submission" date="2018-05" db="EMBL/GenBank/DDBJ databases">
        <authorList>
            <person name="Lanie J.A."/>
            <person name="Ng W.-L."/>
            <person name="Kazmierczak K.M."/>
            <person name="Andrzejewski T.M."/>
            <person name="Davidsen T.M."/>
            <person name="Wayne K.J."/>
            <person name="Tettelin H."/>
            <person name="Glass J.I."/>
            <person name="Rusch D."/>
            <person name="Podicherti R."/>
            <person name="Tsui H.-C.T."/>
            <person name="Winkler M.E."/>
        </authorList>
    </citation>
    <scope>NUCLEOTIDE SEQUENCE</scope>
</reference>
<feature type="transmembrane region" description="Helical" evidence="1">
    <location>
        <begin position="157"/>
        <end position="175"/>
    </location>
</feature>
<proteinExistence type="predicted"/>
<gene>
    <name evidence="2" type="ORF">METZ01_LOCUS173034</name>
</gene>
<dbReference type="Pfam" id="PF02325">
    <property type="entry name" value="CCB3_YggT"/>
    <property type="match status" value="1"/>
</dbReference>
<protein>
    <recommendedName>
        <fullName evidence="3">YggT family protein</fullName>
    </recommendedName>
</protein>
<dbReference type="GO" id="GO:0016020">
    <property type="term" value="C:membrane"/>
    <property type="evidence" value="ECO:0007669"/>
    <property type="project" value="InterPro"/>
</dbReference>
<evidence type="ECO:0000256" key="1">
    <source>
        <dbReference type="SAM" id="Phobius"/>
    </source>
</evidence>